<dbReference type="Pfam" id="PF01712">
    <property type="entry name" value="dNK"/>
    <property type="match status" value="1"/>
</dbReference>
<dbReference type="SUPFAM" id="SSF52540">
    <property type="entry name" value="P-loop containing nucleoside triphosphate hydrolases"/>
    <property type="match status" value="1"/>
</dbReference>
<evidence type="ECO:0000256" key="3">
    <source>
        <dbReference type="ARBA" id="ARBA00022679"/>
    </source>
</evidence>
<dbReference type="InterPro" id="IPR031314">
    <property type="entry name" value="DNK_dom"/>
</dbReference>
<dbReference type="EC" id="2.7.1.113" evidence="7"/>
<dbReference type="GO" id="GO:0005739">
    <property type="term" value="C:mitochondrion"/>
    <property type="evidence" value="ECO:0007669"/>
    <property type="project" value="TreeGrafter"/>
</dbReference>
<keyword evidence="3" id="KW-0808">Transferase</keyword>
<dbReference type="CDD" id="cd01673">
    <property type="entry name" value="dNK"/>
    <property type="match status" value="1"/>
</dbReference>
<evidence type="ECO:0000256" key="6">
    <source>
        <dbReference type="ARBA" id="ARBA00022840"/>
    </source>
</evidence>
<feature type="transmembrane region" description="Helical" evidence="9">
    <location>
        <begin position="293"/>
        <end position="316"/>
    </location>
</feature>
<sequence>MATPPKRLRGSTGSPSQERRFCRLKKVSIEGNIAAGKSTFVRLLQRSSEDWEVIPEPIGKWCNVQNDSDDVYQDLSSSQKSGGNLLQMLYDKPSRWSYTFQSYACLSRVRAQLQPPPAKLEEAESPVQFYERSVYSDRYVFASSLYENGNLTETEWSVYQDWHTWLLNQFEADIALDAIIYLRASPQRCMQRLLHRGREEEQGLPLEYLEQLHFRHESWLHHKNLRLDFDYLADLPVLVLDVEDDFQNDRIKQEAIIDKVGFILKSCIVFSCDIFLNFPSALRSVSFCPHCDFWPIAVRIGAALLLIGGSVFIFFLDF</sequence>
<evidence type="ECO:0000256" key="4">
    <source>
        <dbReference type="ARBA" id="ARBA00022741"/>
    </source>
</evidence>
<dbReference type="InterPro" id="IPR050566">
    <property type="entry name" value="Deoxyribonucleoside_kinase"/>
</dbReference>
<dbReference type="GO" id="GO:0004138">
    <property type="term" value="F:deoxyguanosine kinase activity"/>
    <property type="evidence" value="ECO:0007669"/>
    <property type="project" value="UniProtKB-EC"/>
</dbReference>
<accession>A0A834L3K7</accession>
<protein>
    <recommendedName>
        <fullName evidence="7">deoxyguanosine kinase</fullName>
        <ecNumber evidence="7">2.7.1.113</ecNumber>
    </recommendedName>
</protein>
<dbReference type="FunFam" id="3.40.50.300:FF:000461">
    <property type="entry name" value="Deoxycytidine kinase"/>
    <property type="match status" value="1"/>
</dbReference>
<comment type="caution">
    <text evidence="11">The sequence shown here is derived from an EMBL/GenBank/DDBJ whole genome shotgun (WGS) entry which is preliminary data.</text>
</comment>
<dbReference type="Gene3D" id="3.40.50.300">
    <property type="entry name" value="P-loop containing nucleotide triphosphate hydrolases"/>
    <property type="match status" value="1"/>
</dbReference>
<dbReference type="PANTHER" id="PTHR10513">
    <property type="entry name" value="DEOXYNUCLEOSIDE KINASE"/>
    <property type="match status" value="1"/>
</dbReference>
<name>A0A834L3K7_ORYME</name>
<dbReference type="AlphaFoldDB" id="A0A834L3K7"/>
<keyword evidence="4" id="KW-0547">Nucleotide-binding</keyword>
<evidence type="ECO:0000313" key="12">
    <source>
        <dbReference type="Proteomes" id="UP000646548"/>
    </source>
</evidence>
<reference evidence="11" key="1">
    <citation type="journal article" name="BMC Genomics">
        <title>Long-read sequencing and de novo genome assembly of marine medaka (Oryzias melastigma).</title>
        <authorList>
            <person name="Liang P."/>
            <person name="Saqib H.S.A."/>
            <person name="Ni X."/>
            <person name="Shen Y."/>
        </authorList>
    </citation>
    <scope>NUCLEOTIDE SEQUENCE</scope>
    <source>
        <strain evidence="11">Bigg-433</strain>
    </source>
</reference>
<keyword evidence="9" id="KW-0472">Membrane</keyword>
<gene>
    <name evidence="11" type="ORF">FQA47_005736</name>
</gene>
<dbReference type="Proteomes" id="UP000646548">
    <property type="component" value="Unassembled WGS sequence"/>
</dbReference>
<keyword evidence="9" id="KW-1133">Transmembrane helix</keyword>
<dbReference type="InterPro" id="IPR027417">
    <property type="entry name" value="P-loop_NTPase"/>
</dbReference>
<comment type="similarity">
    <text evidence="1">Belongs to the DCK/DGK family.</text>
</comment>
<proteinExistence type="inferred from homology"/>
<evidence type="ECO:0000259" key="10">
    <source>
        <dbReference type="Pfam" id="PF01712"/>
    </source>
</evidence>
<dbReference type="GO" id="GO:0005524">
    <property type="term" value="F:ATP binding"/>
    <property type="evidence" value="ECO:0007669"/>
    <property type="project" value="UniProtKB-KW"/>
</dbReference>
<evidence type="ECO:0000256" key="5">
    <source>
        <dbReference type="ARBA" id="ARBA00022777"/>
    </source>
</evidence>
<feature type="domain" description="Deoxynucleoside kinase" evidence="10">
    <location>
        <begin position="27"/>
        <end position="260"/>
    </location>
</feature>
<keyword evidence="9" id="KW-0812">Transmembrane</keyword>
<evidence type="ECO:0000256" key="1">
    <source>
        <dbReference type="ARBA" id="ARBA00007420"/>
    </source>
</evidence>
<evidence type="ECO:0000256" key="2">
    <source>
        <dbReference type="ARBA" id="ARBA00011738"/>
    </source>
</evidence>
<evidence type="ECO:0000256" key="9">
    <source>
        <dbReference type="SAM" id="Phobius"/>
    </source>
</evidence>
<evidence type="ECO:0000256" key="7">
    <source>
        <dbReference type="ARBA" id="ARBA00039043"/>
    </source>
</evidence>
<organism evidence="11 12">
    <name type="scientific">Oryzias melastigma</name>
    <name type="common">Marine medaka</name>
    <dbReference type="NCBI Taxonomy" id="30732"/>
    <lineage>
        <taxon>Eukaryota</taxon>
        <taxon>Metazoa</taxon>
        <taxon>Chordata</taxon>
        <taxon>Craniata</taxon>
        <taxon>Vertebrata</taxon>
        <taxon>Euteleostomi</taxon>
        <taxon>Actinopterygii</taxon>
        <taxon>Neopterygii</taxon>
        <taxon>Teleostei</taxon>
        <taxon>Neoteleostei</taxon>
        <taxon>Acanthomorphata</taxon>
        <taxon>Ovalentaria</taxon>
        <taxon>Atherinomorphae</taxon>
        <taxon>Beloniformes</taxon>
        <taxon>Adrianichthyidae</taxon>
        <taxon>Oryziinae</taxon>
        <taxon>Oryzias</taxon>
    </lineage>
</organism>
<keyword evidence="6" id="KW-0067">ATP-binding</keyword>
<keyword evidence="5 11" id="KW-0418">Kinase</keyword>
<evidence type="ECO:0000256" key="8">
    <source>
        <dbReference type="ARBA" id="ARBA00047656"/>
    </source>
</evidence>
<dbReference type="PANTHER" id="PTHR10513:SF48">
    <property type="entry name" value="DEOXYCYTIDINE KINASE 2"/>
    <property type="match status" value="1"/>
</dbReference>
<comment type="subunit">
    <text evidence="2">Homodimer.</text>
</comment>
<comment type="catalytic activity">
    <reaction evidence="8">
        <text>2'-deoxyguanosine + ATP = dGMP + ADP + H(+)</text>
        <dbReference type="Rhea" id="RHEA:19201"/>
        <dbReference type="ChEBI" id="CHEBI:15378"/>
        <dbReference type="ChEBI" id="CHEBI:17172"/>
        <dbReference type="ChEBI" id="CHEBI:30616"/>
        <dbReference type="ChEBI" id="CHEBI:57673"/>
        <dbReference type="ChEBI" id="CHEBI:456216"/>
        <dbReference type="EC" id="2.7.1.113"/>
    </reaction>
</comment>
<evidence type="ECO:0000313" key="11">
    <source>
        <dbReference type="EMBL" id="KAF6739977.1"/>
    </source>
</evidence>
<dbReference type="EMBL" id="WKFB01000001">
    <property type="protein sequence ID" value="KAF6739977.1"/>
    <property type="molecule type" value="Genomic_DNA"/>
</dbReference>